<keyword evidence="4" id="KW-1185">Reference proteome</keyword>
<dbReference type="InterPro" id="IPR029071">
    <property type="entry name" value="Ubiquitin-like_domsf"/>
</dbReference>
<dbReference type="GO" id="GO:0005634">
    <property type="term" value="C:nucleus"/>
    <property type="evidence" value="ECO:0000318"/>
    <property type="project" value="GO_Central"/>
</dbReference>
<evidence type="ECO:0000259" key="1">
    <source>
        <dbReference type="PROSITE" id="PS50053"/>
    </source>
</evidence>
<evidence type="ECO:0000313" key="2">
    <source>
        <dbReference type="EMBL" id="KQK15582.1"/>
    </source>
</evidence>
<dbReference type="AlphaFoldDB" id="A0A0Q3NE89"/>
<dbReference type="Gene3D" id="3.10.20.90">
    <property type="entry name" value="Phosphatidylinositol 3-kinase Catalytic Subunit, Chain A, domain 1"/>
    <property type="match status" value="1"/>
</dbReference>
<dbReference type="Pfam" id="PF11976">
    <property type="entry name" value="Rad60-SLD"/>
    <property type="match status" value="1"/>
</dbReference>
<organism evidence="2">
    <name type="scientific">Brachypodium distachyon</name>
    <name type="common">Purple false brome</name>
    <name type="synonym">Trachynia distachya</name>
    <dbReference type="NCBI Taxonomy" id="15368"/>
    <lineage>
        <taxon>Eukaryota</taxon>
        <taxon>Viridiplantae</taxon>
        <taxon>Streptophyta</taxon>
        <taxon>Embryophyta</taxon>
        <taxon>Tracheophyta</taxon>
        <taxon>Spermatophyta</taxon>
        <taxon>Magnoliopsida</taxon>
        <taxon>Liliopsida</taxon>
        <taxon>Poales</taxon>
        <taxon>Poaceae</taxon>
        <taxon>BOP clade</taxon>
        <taxon>Pooideae</taxon>
        <taxon>Stipodae</taxon>
        <taxon>Brachypodieae</taxon>
        <taxon>Brachypodium</taxon>
    </lineage>
</organism>
<gene>
    <name evidence="2" type="ORF">BRADI_1g23832v3</name>
</gene>
<dbReference type="InterPro" id="IPR022617">
    <property type="entry name" value="Rad60/SUMO-like_dom"/>
</dbReference>
<dbReference type="GO" id="GO:0044389">
    <property type="term" value="F:ubiquitin-like protein ligase binding"/>
    <property type="evidence" value="ECO:0000318"/>
    <property type="project" value="GO_Central"/>
</dbReference>
<accession>A0A0Q3NE89</accession>
<dbReference type="EMBL" id="CM000880">
    <property type="protein sequence ID" value="KQK15582.1"/>
    <property type="molecule type" value="Genomic_DNA"/>
</dbReference>
<dbReference type="OrthoDB" id="442921at2759"/>
<dbReference type="EnsemblPlants" id="KQK15582">
    <property type="protein sequence ID" value="KQK15582"/>
    <property type="gene ID" value="BRADI_1g23832v3"/>
</dbReference>
<dbReference type="InParanoid" id="A0A0Q3NE89"/>
<proteinExistence type="predicted"/>
<dbReference type="PANTHER" id="PTHR10562">
    <property type="entry name" value="SMALL UBIQUITIN-RELATED MODIFIER"/>
    <property type="match status" value="1"/>
</dbReference>
<reference evidence="2" key="2">
    <citation type="submission" date="2017-06" db="EMBL/GenBank/DDBJ databases">
        <title>WGS assembly of Brachypodium distachyon.</title>
        <authorList>
            <consortium name="The International Brachypodium Initiative"/>
            <person name="Lucas S."/>
            <person name="Harmon-Smith M."/>
            <person name="Lail K."/>
            <person name="Tice H."/>
            <person name="Grimwood J."/>
            <person name="Bruce D."/>
            <person name="Barry K."/>
            <person name="Shu S."/>
            <person name="Lindquist E."/>
            <person name="Wang M."/>
            <person name="Pitluck S."/>
            <person name="Vogel J.P."/>
            <person name="Garvin D.F."/>
            <person name="Mockler T.C."/>
            <person name="Schmutz J."/>
            <person name="Rokhsar D."/>
            <person name="Bevan M.W."/>
        </authorList>
    </citation>
    <scope>NUCLEOTIDE SEQUENCE</scope>
    <source>
        <strain evidence="2">Bd21</strain>
    </source>
</reference>
<name>A0A0Q3NE89_BRADI</name>
<evidence type="ECO:0000313" key="4">
    <source>
        <dbReference type="Proteomes" id="UP000008810"/>
    </source>
</evidence>
<feature type="domain" description="Ubiquitin-like" evidence="1">
    <location>
        <begin position="20"/>
        <end position="96"/>
    </location>
</feature>
<dbReference type="PROSITE" id="PS50053">
    <property type="entry name" value="UBIQUITIN_2"/>
    <property type="match status" value="1"/>
</dbReference>
<dbReference type="Proteomes" id="UP000008810">
    <property type="component" value="Chromosome 1"/>
</dbReference>
<reference evidence="3" key="3">
    <citation type="submission" date="2018-08" db="UniProtKB">
        <authorList>
            <consortium name="EnsemblPlants"/>
        </authorList>
    </citation>
    <scope>IDENTIFICATION</scope>
    <source>
        <strain evidence="3">cv. Bd21</strain>
    </source>
</reference>
<evidence type="ECO:0000313" key="3">
    <source>
        <dbReference type="EnsemblPlants" id="KQK15582"/>
    </source>
</evidence>
<dbReference type="GO" id="GO:0016925">
    <property type="term" value="P:protein sumoylation"/>
    <property type="evidence" value="ECO:0000318"/>
    <property type="project" value="GO_Central"/>
</dbReference>
<reference evidence="2 3" key="1">
    <citation type="journal article" date="2010" name="Nature">
        <title>Genome sequencing and analysis of the model grass Brachypodium distachyon.</title>
        <authorList>
            <consortium name="International Brachypodium Initiative"/>
        </authorList>
    </citation>
    <scope>NUCLEOTIDE SEQUENCE [LARGE SCALE GENOMIC DNA]</scope>
    <source>
        <strain evidence="2 3">Bd21</strain>
    </source>
</reference>
<protein>
    <recommendedName>
        <fullName evidence="1">Ubiquitin-like domain-containing protein</fullName>
    </recommendedName>
</protein>
<dbReference type="CDD" id="cd01763">
    <property type="entry name" value="Ubl_SUMO_like"/>
    <property type="match status" value="1"/>
</dbReference>
<dbReference type="InterPro" id="IPR000626">
    <property type="entry name" value="Ubiquitin-like_dom"/>
</dbReference>
<dbReference type="GO" id="GO:0031386">
    <property type="term" value="F:protein tag activity"/>
    <property type="evidence" value="ECO:0000318"/>
    <property type="project" value="GO_Central"/>
</dbReference>
<sequence>MWITPARSVKGEAKDGDGLITIKVQDLNRFRVHYTMRMTDQLQSLFDFYYRSMPGVDRNTGRFFVDGKRMKGWQTPADFNMEDGDEVDFFVELLGGARRTA</sequence>
<dbReference type="SUPFAM" id="SSF54236">
    <property type="entry name" value="Ubiquitin-like"/>
    <property type="match status" value="1"/>
</dbReference>
<dbReference type="Gramene" id="KQK15582">
    <property type="protein sequence ID" value="KQK15582"/>
    <property type="gene ID" value="BRADI_1g23832v3"/>
</dbReference>
<dbReference type="ExpressionAtlas" id="A0A0Q3NE89">
    <property type="expression patterns" value="baseline"/>
</dbReference>
<dbReference type="STRING" id="15368.A0A0Q3NE89"/>